<organism evidence="3 4">
    <name type="scientific">Streblomastix strix</name>
    <dbReference type="NCBI Taxonomy" id="222440"/>
    <lineage>
        <taxon>Eukaryota</taxon>
        <taxon>Metamonada</taxon>
        <taxon>Preaxostyla</taxon>
        <taxon>Oxymonadida</taxon>
        <taxon>Streblomastigidae</taxon>
        <taxon>Streblomastix</taxon>
    </lineage>
</organism>
<sequence length="1049" mass="123193">MLGNKHGQVSHQSYQGSSSGDENAPIQVEIKLDLQRAIQLLNREKRRADDEAEVIALLRMELERERRNKGLPTEEEYQIELQRIIEKEKRTFKKEMDILRNEISVLQTALIEENQKKEKALQDVYILAELKQNTELQLQKAVTNRKNVEQRTTNEKEKCLAIESERDAAVISSEKEKQKAIILETEIEQLNEKIQQKEQELLKVLQERQIEQRLTAETLDEIQSERKRQDDQNDALQQNVSELKQQIELIGKQHENEKKNLYNQIREELEKQIPEEQQNEIDELRKAIQETSQELRELRQQYEDEKFNRERADNQKKEVEDQLETMRKDMEKLINYADEYKEKEDELNQELNNIKQKYDQLSKESQAMEKTMSQSYRQLQETTSQQLQAQSEKSIEIQRENDRLKSEMKKIEQNEVQYQKEIGQTKKENSIQKQEKEKEWLKREQQLQSEIDKLIGENEDMKNGTQYELTEEKKKKEEERWAIMRERERMKDEIRLKDEQILSIMKDNEQQNKDKERMNNEIIEREMKYQEDKQKEEEEIIKLEDLIEQKEREYELQKREDRVKLLEKQIDGEKEKGIKERKEKTNYEIEAIAIRREKYELQDAFEREREQQENDKRKIMEMREEELKQKEEEKLKLLEYQNERSKPVIQSNARARLAELLRTPAIFYPEERRQNININQRSVVNSGINPRTSLIGANLQSQISISPPPHTSETSPIHKSPHNSPPRPTQFPITLDSTQTITIKTSPESKNTFVRTITSSPSHINMNYDNLNSNIDKERGRSIDKIGSNVRTSPERSEISNENRKVSFSSSYTTGGSKNISQIRSLSPSNSISQNQQSPIHKSPHNSPPRPTQFPITLDSTQTITIKTSPESKNTFVRTITSSPSHINMNYDNLNSNIAGSPKFNNQQQFGKDKERGRSIDRIGSIVRTSPERSDILNENRKVTFSSQYATTGGSTSSIQLQQVYSPFSTVVGSVQQKQVTSTLFFNKPISLSSPPRSYSQPSYQQQSYNYQSTLQQQSSPHMSHPLKAPDSPKKPEFDKLKPSNPHDE</sequence>
<protein>
    <submittedName>
        <fullName evidence="3">Uncharacterized protein</fullName>
    </submittedName>
</protein>
<feature type="region of interest" description="Disordered" evidence="2">
    <location>
        <begin position="452"/>
        <end position="475"/>
    </location>
</feature>
<feature type="compositionally biased region" description="Low complexity" evidence="2">
    <location>
        <begin position="991"/>
        <end position="1020"/>
    </location>
</feature>
<feature type="region of interest" description="Disordered" evidence="2">
    <location>
        <begin position="1"/>
        <end position="22"/>
    </location>
</feature>
<feature type="compositionally biased region" description="Polar residues" evidence="2">
    <location>
        <begin position="703"/>
        <end position="717"/>
    </location>
</feature>
<feature type="compositionally biased region" description="Polar residues" evidence="2">
    <location>
        <begin position="7"/>
        <end position="21"/>
    </location>
</feature>
<evidence type="ECO:0000256" key="2">
    <source>
        <dbReference type="SAM" id="MobiDB-lite"/>
    </source>
</evidence>
<feature type="region of interest" description="Disordered" evidence="2">
    <location>
        <begin position="761"/>
        <end position="855"/>
    </location>
</feature>
<proteinExistence type="predicted"/>
<evidence type="ECO:0000313" key="3">
    <source>
        <dbReference type="EMBL" id="KAA6391643.1"/>
    </source>
</evidence>
<comment type="caution">
    <text evidence="3">The sequence shown here is derived from an EMBL/GenBank/DDBJ whole genome shotgun (WGS) entry which is preliminary data.</text>
</comment>
<feature type="compositionally biased region" description="Basic and acidic residues" evidence="2">
    <location>
        <begin position="793"/>
        <end position="805"/>
    </location>
</feature>
<evidence type="ECO:0000313" key="4">
    <source>
        <dbReference type="Proteomes" id="UP000324800"/>
    </source>
</evidence>
<gene>
    <name evidence="3" type="ORF">EZS28_012831</name>
</gene>
<feature type="region of interest" description="Disordered" evidence="2">
    <location>
        <begin position="361"/>
        <end position="396"/>
    </location>
</feature>
<feature type="compositionally biased region" description="Basic and acidic residues" evidence="2">
    <location>
        <begin position="775"/>
        <end position="784"/>
    </location>
</feature>
<reference evidence="3 4" key="1">
    <citation type="submission" date="2019-03" db="EMBL/GenBank/DDBJ databases">
        <title>Single cell metagenomics reveals metabolic interactions within the superorganism composed of flagellate Streblomastix strix and complex community of Bacteroidetes bacteria on its surface.</title>
        <authorList>
            <person name="Treitli S.C."/>
            <person name="Kolisko M."/>
            <person name="Husnik F."/>
            <person name="Keeling P."/>
            <person name="Hampl V."/>
        </authorList>
    </citation>
    <scope>NUCLEOTIDE SEQUENCE [LARGE SCALE GENOMIC DNA]</scope>
    <source>
        <strain evidence="3">ST1C</strain>
    </source>
</reference>
<name>A0A5J4WAG2_9EUKA</name>
<feature type="compositionally biased region" description="Low complexity" evidence="2">
    <location>
        <begin position="820"/>
        <end position="840"/>
    </location>
</feature>
<feature type="region of interest" description="Disordered" evidence="2">
    <location>
        <begin position="703"/>
        <end position="731"/>
    </location>
</feature>
<feature type="compositionally biased region" description="Polar residues" evidence="2">
    <location>
        <begin position="761"/>
        <end position="774"/>
    </location>
</feature>
<feature type="compositionally biased region" description="Basic and acidic residues" evidence="2">
    <location>
        <begin position="452"/>
        <end position="462"/>
    </location>
</feature>
<feature type="compositionally biased region" description="Polar residues" evidence="2">
    <location>
        <begin position="371"/>
        <end position="392"/>
    </location>
</feature>
<feature type="coiled-coil region" evidence="1">
    <location>
        <begin position="602"/>
        <end position="643"/>
    </location>
</feature>
<evidence type="ECO:0000256" key="1">
    <source>
        <dbReference type="SAM" id="Coils"/>
    </source>
</evidence>
<keyword evidence="1" id="KW-0175">Coiled coil</keyword>
<feature type="compositionally biased region" description="Polar residues" evidence="2">
    <location>
        <begin position="806"/>
        <end position="819"/>
    </location>
</feature>
<feature type="compositionally biased region" description="Basic and acidic residues" evidence="2">
    <location>
        <begin position="1031"/>
        <end position="1049"/>
    </location>
</feature>
<dbReference type="AlphaFoldDB" id="A0A5J4WAG2"/>
<dbReference type="Proteomes" id="UP000324800">
    <property type="component" value="Unassembled WGS sequence"/>
</dbReference>
<dbReference type="EMBL" id="SNRW01002813">
    <property type="protein sequence ID" value="KAA6391643.1"/>
    <property type="molecule type" value="Genomic_DNA"/>
</dbReference>
<feature type="region of interest" description="Disordered" evidence="2">
    <location>
        <begin position="991"/>
        <end position="1049"/>
    </location>
</feature>
<accession>A0A5J4WAG2</accession>